<sequence length="121" mass="14287">MDNQGSTGHDRKEKYLSSRQDLIRCLRRHRGDDLKCVVQVKEFLLWRFKDSGMGPPLDSRMGIDIKDNSWEEAEALRRCLERRKGDHSKCSTELRNFLFSELWPRRNLGPLRLRRGSLTDV</sequence>
<organism evidence="1 2">
    <name type="scientific">Melastoma candidum</name>
    <dbReference type="NCBI Taxonomy" id="119954"/>
    <lineage>
        <taxon>Eukaryota</taxon>
        <taxon>Viridiplantae</taxon>
        <taxon>Streptophyta</taxon>
        <taxon>Embryophyta</taxon>
        <taxon>Tracheophyta</taxon>
        <taxon>Spermatophyta</taxon>
        <taxon>Magnoliopsida</taxon>
        <taxon>eudicotyledons</taxon>
        <taxon>Gunneridae</taxon>
        <taxon>Pentapetalae</taxon>
        <taxon>rosids</taxon>
        <taxon>malvids</taxon>
        <taxon>Myrtales</taxon>
        <taxon>Melastomataceae</taxon>
        <taxon>Melastomatoideae</taxon>
        <taxon>Melastomateae</taxon>
        <taxon>Melastoma</taxon>
    </lineage>
</organism>
<proteinExistence type="predicted"/>
<evidence type="ECO:0000313" key="1">
    <source>
        <dbReference type="EMBL" id="KAI4311512.1"/>
    </source>
</evidence>
<reference evidence="2" key="1">
    <citation type="journal article" date="2023" name="Front. Plant Sci.">
        <title>Chromosomal-level genome assembly of Melastoma candidum provides insights into trichome evolution.</title>
        <authorList>
            <person name="Zhong Y."/>
            <person name="Wu W."/>
            <person name="Sun C."/>
            <person name="Zou P."/>
            <person name="Liu Y."/>
            <person name="Dai S."/>
            <person name="Zhou R."/>
        </authorList>
    </citation>
    <scope>NUCLEOTIDE SEQUENCE [LARGE SCALE GENOMIC DNA]</scope>
</reference>
<name>A0ACB9LK05_9MYRT</name>
<accession>A0ACB9LK05</accession>
<dbReference type="EMBL" id="CM042890">
    <property type="protein sequence ID" value="KAI4311512.1"/>
    <property type="molecule type" value="Genomic_DNA"/>
</dbReference>
<gene>
    <name evidence="1" type="ORF">MLD38_036401</name>
</gene>
<dbReference type="Proteomes" id="UP001057402">
    <property type="component" value="Chromosome 11"/>
</dbReference>
<comment type="caution">
    <text evidence="1">The sequence shown here is derived from an EMBL/GenBank/DDBJ whole genome shotgun (WGS) entry which is preliminary data.</text>
</comment>
<protein>
    <submittedName>
        <fullName evidence="1">Uncharacterized protein</fullName>
    </submittedName>
</protein>
<evidence type="ECO:0000313" key="2">
    <source>
        <dbReference type="Proteomes" id="UP001057402"/>
    </source>
</evidence>
<keyword evidence="2" id="KW-1185">Reference proteome</keyword>